<comment type="caution">
    <text evidence="1">The sequence shown here is derived from an EMBL/GenBank/DDBJ whole genome shotgun (WGS) entry which is preliminary data.</text>
</comment>
<reference evidence="1 2" key="1">
    <citation type="journal article" date="2019" name="Int. J. Syst. Evol. Microbiol.">
        <title>The Global Catalogue of Microorganisms (GCM) 10K type strain sequencing project: providing services to taxonomists for standard genome sequencing and annotation.</title>
        <authorList>
            <consortium name="The Broad Institute Genomics Platform"/>
            <consortium name="The Broad Institute Genome Sequencing Center for Infectious Disease"/>
            <person name="Wu L."/>
            <person name="Ma J."/>
        </authorList>
    </citation>
    <scope>NUCLEOTIDE SEQUENCE [LARGE SCALE GENOMIC DNA]</scope>
    <source>
        <strain evidence="1 2">JCM 15395</strain>
    </source>
</reference>
<dbReference type="InterPro" id="IPR036291">
    <property type="entry name" value="NAD(P)-bd_dom_sf"/>
</dbReference>
<accession>A0ABN1FL63</accession>
<sequence>MEGYPIDTQVKSDMPVHPKNLYGVGKAFGEALASYFAYEENLPSIALRIGAFDEVFQVGTDLSARDMSAYISPKDMCHLIEQCIITSMQRPFEIFHAVSNNRFKRLDISNTKEVLDYQPQDDGFQKCGYNFNE</sequence>
<dbReference type="Proteomes" id="UP001500866">
    <property type="component" value="Unassembled WGS sequence"/>
</dbReference>
<proteinExistence type="predicted"/>
<keyword evidence="2" id="KW-1185">Reference proteome</keyword>
<dbReference type="SUPFAM" id="SSF51735">
    <property type="entry name" value="NAD(P)-binding Rossmann-fold domains"/>
    <property type="match status" value="1"/>
</dbReference>
<organism evidence="1 2">
    <name type="scientific">Virgibacillus siamensis</name>
    <dbReference type="NCBI Taxonomy" id="480071"/>
    <lineage>
        <taxon>Bacteria</taxon>
        <taxon>Bacillati</taxon>
        <taxon>Bacillota</taxon>
        <taxon>Bacilli</taxon>
        <taxon>Bacillales</taxon>
        <taxon>Bacillaceae</taxon>
        <taxon>Virgibacillus</taxon>
    </lineage>
</organism>
<evidence type="ECO:0000313" key="1">
    <source>
        <dbReference type="EMBL" id="GAA0592788.1"/>
    </source>
</evidence>
<dbReference type="EMBL" id="BAAADS010000003">
    <property type="protein sequence ID" value="GAA0592788.1"/>
    <property type="molecule type" value="Genomic_DNA"/>
</dbReference>
<dbReference type="Gene3D" id="3.40.50.720">
    <property type="entry name" value="NAD(P)-binding Rossmann-like Domain"/>
    <property type="match status" value="1"/>
</dbReference>
<name>A0ABN1FL63_9BACI</name>
<gene>
    <name evidence="1" type="ORF">GCM10009001_06090</name>
</gene>
<protein>
    <submittedName>
        <fullName evidence="1">Uncharacterized protein</fullName>
    </submittedName>
</protein>
<evidence type="ECO:0000313" key="2">
    <source>
        <dbReference type="Proteomes" id="UP001500866"/>
    </source>
</evidence>